<reference evidence="4" key="2">
    <citation type="submission" date="2016-11" db="EMBL/GenBank/DDBJ databases">
        <authorList>
            <person name="Varghese N."/>
            <person name="Submissions S."/>
        </authorList>
    </citation>
    <scope>NUCLEOTIDE SEQUENCE [LARGE SCALE GENOMIC DNA]</scope>
    <source>
        <strain evidence="4">DSM 19859</strain>
    </source>
</reference>
<name>A0A1M5YNQ5_9FLAO</name>
<sequence length="171" mass="18831">MKSISKLYIILLFIAFGIASSQAQFRSDSFWDRVNFGGGFGLNFGNDYFAANLAPSAIYNFNPYFAAGPGLSYSYVKNGSLKSSIVGGSIIALANPLPIIQLSAEFEELYVSQRANWDGGTFSDDFWNSALFLGAGYRSGPVTIGARYNILYNDDDAIYTSAIMPFIRFYF</sequence>
<dbReference type="OrthoDB" id="1160493at2"/>
<evidence type="ECO:0008006" key="6">
    <source>
        <dbReference type="Google" id="ProtNLM"/>
    </source>
</evidence>
<evidence type="ECO:0000256" key="1">
    <source>
        <dbReference type="SAM" id="SignalP"/>
    </source>
</evidence>
<protein>
    <recommendedName>
        <fullName evidence="6">Alpha-ketoglutarate decarboxylase</fullName>
    </recommendedName>
</protein>
<organism evidence="3 4">
    <name type="scientific">Leeuwenhoekiella palythoae</name>
    <dbReference type="NCBI Taxonomy" id="573501"/>
    <lineage>
        <taxon>Bacteria</taxon>
        <taxon>Pseudomonadati</taxon>
        <taxon>Bacteroidota</taxon>
        <taxon>Flavobacteriia</taxon>
        <taxon>Flavobacteriales</taxon>
        <taxon>Flavobacteriaceae</taxon>
        <taxon>Leeuwenhoekiella</taxon>
    </lineage>
</organism>
<evidence type="ECO:0000313" key="3">
    <source>
        <dbReference type="EMBL" id="SHI13755.1"/>
    </source>
</evidence>
<dbReference type="AlphaFoldDB" id="A0A1M5YNQ5"/>
<dbReference type="Proteomes" id="UP000290037">
    <property type="component" value="Unassembled WGS sequence"/>
</dbReference>
<dbReference type="STRING" id="573501.SAMN04487999_2189"/>
<dbReference type="EMBL" id="QOVN01000003">
    <property type="protein sequence ID" value="RXG29367.1"/>
    <property type="molecule type" value="Genomic_DNA"/>
</dbReference>
<evidence type="ECO:0000313" key="5">
    <source>
        <dbReference type="Proteomes" id="UP000290037"/>
    </source>
</evidence>
<gene>
    <name evidence="2" type="ORF">DSM01_1465</name>
    <name evidence="3" type="ORF">SAMN04487999_2189</name>
</gene>
<reference evidence="3" key="1">
    <citation type="submission" date="2016-11" db="EMBL/GenBank/DDBJ databases">
        <authorList>
            <person name="Jaros S."/>
            <person name="Januszkiewicz K."/>
            <person name="Wedrychowicz H."/>
        </authorList>
    </citation>
    <scope>NUCLEOTIDE SEQUENCE [LARGE SCALE GENOMIC DNA]</scope>
    <source>
        <strain evidence="3">DSM 19859</strain>
    </source>
</reference>
<dbReference type="RefSeq" id="WP_072983026.1">
    <property type="nucleotide sequence ID" value="NZ_FQXT01000004.1"/>
</dbReference>
<dbReference type="Proteomes" id="UP000184240">
    <property type="component" value="Unassembled WGS sequence"/>
</dbReference>
<evidence type="ECO:0000313" key="4">
    <source>
        <dbReference type="Proteomes" id="UP000184240"/>
    </source>
</evidence>
<reference evidence="2 5" key="3">
    <citation type="submission" date="2018-07" db="EMBL/GenBank/DDBJ databases">
        <title>Leeuwenhoekiella genomics.</title>
        <authorList>
            <person name="Tahon G."/>
            <person name="Willems A."/>
        </authorList>
    </citation>
    <scope>NUCLEOTIDE SEQUENCE [LARGE SCALE GENOMIC DNA]</scope>
    <source>
        <strain evidence="2 5">LMG 24856</strain>
    </source>
</reference>
<evidence type="ECO:0000313" key="2">
    <source>
        <dbReference type="EMBL" id="RXG29367.1"/>
    </source>
</evidence>
<proteinExistence type="predicted"/>
<accession>A0A1M5YNQ5</accession>
<dbReference type="EMBL" id="FQXT01000004">
    <property type="protein sequence ID" value="SHI13755.1"/>
    <property type="molecule type" value="Genomic_DNA"/>
</dbReference>
<keyword evidence="1" id="KW-0732">Signal</keyword>
<feature type="signal peptide" evidence="1">
    <location>
        <begin position="1"/>
        <end position="23"/>
    </location>
</feature>
<feature type="chain" id="PRO_5012115822" description="Alpha-ketoglutarate decarboxylase" evidence="1">
    <location>
        <begin position="24"/>
        <end position="171"/>
    </location>
</feature>
<keyword evidence="5" id="KW-1185">Reference proteome</keyword>